<dbReference type="GO" id="GO:0000045">
    <property type="term" value="P:autophagosome assembly"/>
    <property type="evidence" value="ECO:0007669"/>
    <property type="project" value="TreeGrafter"/>
</dbReference>
<sequence length="1492" mass="167563">HADLYVLDYTKRKGQRTRIDSDVGAEESRLHVRLSSLAVVLLHEDILIVSPETGQVTASSLQQMRRVADQFFFRLGLFAASGYGKKDFEMAKKIFLEACQLNHIRLLAAPVIMESDEKRSLSSTVVGAVLTAASVEVLECLVEKVASSSQPVVEYVELLMFEEAGPSREGASQLVSTQPDLRVQMKHITRIRSNINARSRPPHTDISILLQNCSMEVDPSIVDRISAVLNPRPLCTPSTTLPGHVDLTGICQPMDLTARTERKTDLKISSPLVVLKIRFPIPDLRPLYDMDRPPWWKRNVRKDIMFAQLNDATFVTCLDSAAPCSSYEIKSKEVALFFQEADTDIQVPIAYAQADDKITPSEGGLLRLVVMAYPRMELEGLEEEVAPELPPDASMMQSLYIEPQDSEPSPFSTKRVVYESEGSSESKGEELVVPGNREEMGRFIDVASRNAKLQVEINLPKANIHFPSKHLYEVIYNRLNTDLSLWMPSPQVSADCSATSPLSALHFPTFSMCKSAIQCDSDSESEDSENVFYSTWDAKPSLPQPAPSGQSKLTVSLIVGQATLSLLTNVNNADNISQDKGHLQLRVRELALFTVSSYKGTPLLNYICVQVNKFSLDHCCELTDSHYSYDLKRFSLHHDTHLDEVIYKTGAGAKVHRGGVEVGMGSDRSADMLTVAVRSQLDDSRMKMVRVACGIRGATLRQRMTYSRHSWLLQLLDFFDVMDYPVAGYQPSQVITELHQHLWDCAVDYRPLHLQMRSLLALESLSISSNVAAKTSCSTLRFIAEDAFLFISNKISSSVELRVDYVCVMDLGLFELTLRMSDSPRVDLRAFNNKVNIRTCSDSAQLLARLLEYVASYGDLDPVPAAPSPVPPPPPDNINIMSESTVLRVNQLMEDAMIDDQHQRKRTKSGSGQTAREVEVFFFPDEAVQETQGENKRLPSPELSEADSEEFVMVEHEAGNGLIPESSYPIVRKLTDTPQMIIENHFTKPLGRTHDLQPPAHFPKPVYKYELCEMTLQWHMYGGSDFSTAGPSHKKQVTINTESESMPSSPANKKHFVDVNYSKTFPQEVIFNRRHSLDNQQHQENTKRRQKDWWQKGGMGRDHDVLMKLHLSKVQFYYHVYPENTEQASRQALAIKEVEICDKLRVSNINKFLYQYSSEQYPKSSRSNMVLVKALHVRPDLKLPVRECSLSIVLKPLRFNIDQDSLIFLISFISEIADFSDKKEVEAVVPVSPRHMPPVMGVDGERTATPPPSPPPPQPQLLIVLNETENTSETKTSQNSVEDPNPSSPIYFRRLRVNAVLIKLDYVGKHVDMTHGPLAGLLMGLTQLNNTELWLSCIYNNHGLLGIEKLMAHVQNQWSEDIRSQVPTSLLTGIGPMNSIAQIFWGLRDLFWLPIEQYQRDGRVMRGLQRGAHSFSTSTCLACLELTTRLVQVVQSVAETTFDMVSPGPSVRRRKHKRGNKIRSRNTPPADFREGVTNAVALVKEGIGETAH</sequence>
<gene>
    <name evidence="13" type="ORF">g.42007</name>
</gene>
<feature type="compositionally biased region" description="Basic residues" evidence="12">
    <location>
        <begin position="1451"/>
        <end position="1464"/>
    </location>
</feature>
<feature type="non-terminal residue" evidence="13">
    <location>
        <position position="1"/>
    </location>
</feature>
<dbReference type="PANTHER" id="PTHR13190:SF1">
    <property type="entry name" value="AUTOPHAGY-RELATED 2, ISOFORM A"/>
    <property type="match status" value="1"/>
</dbReference>
<evidence type="ECO:0000256" key="12">
    <source>
        <dbReference type="SAM" id="MobiDB-lite"/>
    </source>
</evidence>
<evidence type="ECO:0000256" key="3">
    <source>
        <dbReference type="ARBA" id="ARBA00009714"/>
    </source>
</evidence>
<evidence type="ECO:0000313" key="13">
    <source>
        <dbReference type="EMBL" id="JAT29901.1"/>
    </source>
</evidence>
<comment type="subcellular location">
    <subcellularLocation>
        <location evidence="1">Endoplasmic reticulum membrane</location>
        <topology evidence="1">Peripheral membrane protein</topology>
    </subcellularLocation>
    <subcellularLocation>
        <location evidence="2">Preautophagosomal structure membrane</location>
        <topology evidence="2">Peripheral membrane protein</topology>
    </subcellularLocation>
</comment>
<dbReference type="GO" id="GO:0043495">
    <property type="term" value="F:protein-membrane adaptor activity"/>
    <property type="evidence" value="ECO:0007669"/>
    <property type="project" value="TreeGrafter"/>
</dbReference>
<dbReference type="InterPro" id="IPR026849">
    <property type="entry name" value="ATG2"/>
</dbReference>
<proteinExistence type="inferred from homology"/>
<evidence type="ECO:0000256" key="8">
    <source>
        <dbReference type="ARBA" id="ARBA00023055"/>
    </source>
</evidence>
<dbReference type="GO" id="GO:0000422">
    <property type="term" value="P:autophagy of mitochondrion"/>
    <property type="evidence" value="ECO:0007669"/>
    <property type="project" value="TreeGrafter"/>
</dbReference>
<evidence type="ECO:0000256" key="11">
    <source>
        <dbReference type="ARBA" id="ARBA00024615"/>
    </source>
</evidence>
<dbReference type="PANTHER" id="PTHR13190">
    <property type="entry name" value="AUTOPHAGY-RELATED 2, ISOFORM A"/>
    <property type="match status" value="1"/>
</dbReference>
<feature type="compositionally biased region" description="Pro residues" evidence="12">
    <location>
        <begin position="1249"/>
        <end position="1259"/>
    </location>
</feature>
<keyword evidence="7" id="KW-0072">Autophagy</keyword>
<dbReference type="GO" id="GO:0061723">
    <property type="term" value="P:glycophagy"/>
    <property type="evidence" value="ECO:0007669"/>
    <property type="project" value="TreeGrafter"/>
</dbReference>
<dbReference type="GO" id="GO:0006869">
    <property type="term" value="P:lipid transport"/>
    <property type="evidence" value="ECO:0007669"/>
    <property type="project" value="UniProtKB-KW"/>
</dbReference>
<dbReference type="GO" id="GO:0034727">
    <property type="term" value="P:piecemeal microautophagy of the nucleus"/>
    <property type="evidence" value="ECO:0007669"/>
    <property type="project" value="TreeGrafter"/>
</dbReference>
<keyword evidence="6" id="KW-0256">Endoplasmic reticulum</keyword>
<evidence type="ECO:0000256" key="9">
    <source>
        <dbReference type="ARBA" id="ARBA00023136"/>
    </source>
</evidence>
<keyword evidence="5" id="KW-0813">Transport</keyword>
<protein>
    <recommendedName>
        <fullName evidence="4">Autophagy-related protein 2</fullName>
    </recommendedName>
</protein>
<evidence type="ECO:0000256" key="2">
    <source>
        <dbReference type="ARBA" id="ARBA00004623"/>
    </source>
</evidence>
<feature type="region of interest" description="Disordered" evidence="12">
    <location>
        <begin position="1447"/>
        <end position="1470"/>
    </location>
</feature>
<dbReference type="EMBL" id="GEBQ01010076">
    <property type="protein sequence ID" value="JAT29901.1"/>
    <property type="molecule type" value="Transcribed_RNA"/>
</dbReference>
<keyword evidence="9" id="KW-0472">Membrane</keyword>
<evidence type="ECO:0000256" key="1">
    <source>
        <dbReference type="ARBA" id="ARBA00004406"/>
    </source>
</evidence>
<comment type="catalytic activity">
    <reaction evidence="10">
        <text>a 1,2-diacyl-sn-glycero-3-phospho-L-serine(in) = a 1,2-diacyl-sn-glycero-3-phospho-L-serine(out)</text>
        <dbReference type="Rhea" id="RHEA:38663"/>
        <dbReference type="ChEBI" id="CHEBI:57262"/>
    </reaction>
</comment>
<reference evidence="13" key="1">
    <citation type="submission" date="2015-11" db="EMBL/GenBank/DDBJ databases">
        <title>De novo transcriptome assembly of four potential Pierce s Disease insect vectors from Arizona vineyards.</title>
        <authorList>
            <person name="Tassone E.E."/>
        </authorList>
    </citation>
    <scope>NUCLEOTIDE SEQUENCE</scope>
</reference>
<dbReference type="GO" id="GO:0005789">
    <property type="term" value="C:endoplasmic reticulum membrane"/>
    <property type="evidence" value="ECO:0007669"/>
    <property type="project" value="UniProtKB-SubCell"/>
</dbReference>
<evidence type="ECO:0000256" key="6">
    <source>
        <dbReference type="ARBA" id="ARBA00022824"/>
    </source>
</evidence>
<feature type="non-terminal residue" evidence="13">
    <location>
        <position position="1492"/>
    </location>
</feature>
<dbReference type="GO" id="GO:0061709">
    <property type="term" value="P:reticulophagy"/>
    <property type="evidence" value="ECO:0007669"/>
    <property type="project" value="TreeGrafter"/>
</dbReference>
<feature type="region of interest" description="Disordered" evidence="12">
    <location>
        <begin position="1236"/>
        <end position="1260"/>
    </location>
</feature>
<comment type="catalytic activity">
    <reaction evidence="11">
        <text>a 1,2-diacyl-sn-glycero-3-phosphoethanolamine(in) = a 1,2-diacyl-sn-glycero-3-phosphoethanolamine(out)</text>
        <dbReference type="Rhea" id="RHEA:38895"/>
        <dbReference type="ChEBI" id="CHEBI:64612"/>
    </reaction>
</comment>
<dbReference type="GO" id="GO:0061908">
    <property type="term" value="C:phagophore"/>
    <property type="evidence" value="ECO:0007669"/>
    <property type="project" value="TreeGrafter"/>
</dbReference>
<dbReference type="Pfam" id="PF13329">
    <property type="entry name" value="ATG2_CAD"/>
    <property type="match status" value="1"/>
</dbReference>
<evidence type="ECO:0000256" key="7">
    <source>
        <dbReference type="ARBA" id="ARBA00023006"/>
    </source>
</evidence>
<name>A0A1B6M1T7_9HEMI</name>
<keyword evidence="8" id="KW-0445">Lipid transport</keyword>
<evidence type="ECO:0000256" key="10">
    <source>
        <dbReference type="ARBA" id="ARBA00024479"/>
    </source>
</evidence>
<comment type="similarity">
    <text evidence="3">Belongs to the ATG2 family.</text>
</comment>
<evidence type="ECO:0000256" key="4">
    <source>
        <dbReference type="ARBA" id="ARBA00018070"/>
    </source>
</evidence>
<dbReference type="GO" id="GO:0032266">
    <property type="term" value="F:phosphatidylinositol-3-phosphate binding"/>
    <property type="evidence" value="ECO:0007669"/>
    <property type="project" value="TreeGrafter"/>
</dbReference>
<organism evidence="13">
    <name type="scientific">Graphocephala atropunctata</name>
    <dbReference type="NCBI Taxonomy" id="36148"/>
    <lineage>
        <taxon>Eukaryota</taxon>
        <taxon>Metazoa</taxon>
        <taxon>Ecdysozoa</taxon>
        <taxon>Arthropoda</taxon>
        <taxon>Hexapoda</taxon>
        <taxon>Insecta</taxon>
        <taxon>Pterygota</taxon>
        <taxon>Neoptera</taxon>
        <taxon>Paraneoptera</taxon>
        <taxon>Hemiptera</taxon>
        <taxon>Auchenorrhyncha</taxon>
        <taxon>Membracoidea</taxon>
        <taxon>Cicadellidae</taxon>
        <taxon>Cicadellinae</taxon>
        <taxon>Cicadellini</taxon>
        <taxon>Graphocephala</taxon>
    </lineage>
</organism>
<accession>A0A1B6M1T7</accession>
<dbReference type="GO" id="GO:0034045">
    <property type="term" value="C:phagophore assembly site membrane"/>
    <property type="evidence" value="ECO:0007669"/>
    <property type="project" value="UniProtKB-SubCell"/>
</dbReference>
<evidence type="ECO:0000256" key="5">
    <source>
        <dbReference type="ARBA" id="ARBA00022448"/>
    </source>
</evidence>